<feature type="region of interest" description="Disordered" evidence="1">
    <location>
        <begin position="1"/>
        <end position="57"/>
    </location>
</feature>
<proteinExistence type="predicted"/>
<evidence type="ECO:0000313" key="2">
    <source>
        <dbReference type="EMBL" id="KAG5920841.1"/>
    </source>
</evidence>
<sequence>MSRTQKNTPSKYSSERSFTPLTTHDGGQPRRSTPPSKGGPANTARHSAERSNRSRPGIALVLLCWAGGMRRRDGFAG</sequence>
<dbReference type="EMBL" id="SRPY01000591">
    <property type="protein sequence ID" value="KAG5920841.1"/>
    <property type="molecule type" value="Genomic_DNA"/>
</dbReference>
<dbReference type="Proteomes" id="UP000811619">
    <property type="component" value="Unassembled WGS sequence"/>
</dbReference>
<evidence type="ECO:0000256" key="1">
    <source>
        <dbReference type="SAM" id="MobiDB-lite"/>
    </source>
</evidence>
<gene>
    <name evidence="2" type="ORF">E4U42_006052</name>
</gene>
<name>A0A8K0NGY2_9HYPO</name>
<accession>A0A8K0NGY2</accession>
<protein>
    <submittedName>
        <fullName evidence="2">Uncharacterized protein</fullName>
    </submittedName>
</protein>
<feature type="compositionally biased region" description="Polar residues" evidence="1">
    <location>
        <begin position="1"/>
        <end position="22"/>
    </location>
</feature>
<dbReference type="AlphaFoldDB" id="A0A8K0NGY2"/>
<organism evidence="2 3">
    <name type="scientific">Claviceps africana</name>
    <dbReference type="NCBI Taxonomy" id="83212"/>
    <lineage>
        <taxon>Eukaryota</taxon>
        <taxon>Fungi</taxon>
        <taxon>Dikarya</taxon>
        <taxon>Ascomycota</taxon>
        <taxon>Pezizomycotina</taxon>
        <taxon>Sordariomycetes</taxon>
        <taxon>Hypocreomycetidae</taxon>
        <taxon>Hypocreales</taxon>
        <taxon>Clavicipitaceae</taxon>
        <taxon>Claviceps</taxon>
    </lineage>
</organism>
<keyword evidence="3" id="KW-1185">Reference proteome</keyword>
<reference evidence="2" key="1">
    <citation type="journal article" date="2020" name="bioRxiv">
        <title>Whole genome comparisons of ergot fungi reveals the divergence and evolution of species within the genus Claviceps are the result of varying mechanisms driving genome evolution and host range expansion.</title>
        <authorList>
            <person name="Wyka S.A."/>
            <person name="Mondo S.J."/>
            <person name="Liu M."/>
            <person name="Dettman J."/>
            <person name="Nalam V."/>
            <person name="Broders K.D."/>
        </authorList>
    </citation>
    <scope>NUCLEOTIDE SEQUENCE</scope>
    <source>
        <strain evidence="2">CCC 489</strain>
    </source>
</reference>
<evidence type="ECO:0000313" key="3">
    <source>
        <dbReference type="Proteomes" id="UP000811619"/>
    </source>
</evidence>
<comment type="caution">
    <text evidence="2">The sequence shown here is derived from an EMBL/GenBank/DDBJ whole genome shotgun (WGS) entry which is preliminary data.</text>
</comment>